<dbReference type="RefSeq" id="WP_097190688.1">
    <property type="nucleotide sequence ID" value="NZ_OCSU01000003.1"/>
</dbReference>
<evidence type="ECO:0000313" key="4">
    <source>
        <dbReference type="Proteomes" id="UP000219522"/>
    </source>
</evidence>
<sequence length="70" mass="8147">MTTKLDPLIYEHDTKEEAEAYDVWFRKKVQEGLDDPGPDVPHEEVMDEMEEVISAAERAQAKSEEARKRK</sequence>
<proteinExistence type="predicted"/>
<feature type="coiled-coil region" evidence="1">
    <location>
        <begin position="42"/>
        <end position="69"/>
    </location>
</feature>
<organism evidence="3 4">
    <name type="scientific">Caballeronia arationis</name>
    <dbReference type="NCBI Taxonomy" id="1777142"/>
    <lineage>
        <taxon>Bacteria</taxon>
        <taxon>Pseudomonadati</taxon>
        <taxon>Pseudomonadota</taxon>
        <taxon>Betaproteobacteria</taxon>
        <taxon>Burkholderiales</taxon>
        <taxon>Burkholderiaceae</taxon>
        <taxon>Caballeronia</taxon>
    </lineage>
</organism>
<dbReference type="InterPro" id="IPR048851">
    <property type="entry name" value="PaaA2_dom"/>
</dbReference>
<dbReference type="Gene3D" id="6.20.450.20">
    <property type="match status" value="1"/>
</dbReference>
<name>A0A7Z7N5L2_9BURK</name>
<evidence type="ECO:0000313" key="3">
    <source>
        <dbReference type="EMBL" id="SOE87970.1"/>
    </source>
</evidence>
<protein>
    <recommendedName>
        <fullName evidence="2">Stability determinant domain-containing protein</fullName>
    </recommendedName>
</protein>
<dbReference type="EMBL" id="OCSU01000003">
    <property type="protein sequence ID" value="SOE87970.1"/>
    <property type="molecule type" value="Genomic_DNA"/>
</dbReference>
<reference evidence="3 4" key="1">
    <citation type="submission" date="2017-09" db="EMBL/GenBank/DDBJ databases">
        <authorList>
            <person name="Varghese N."/>
            <person name="Submissions S."/>
        </authorList>
    </citation>
    <scope>NUCLEOTIDE SEQUENCE [LARGE SCALE GENOMIC DNA]</scope>
    <source>
        <strain evidence="3 4">OK806</strain>
    </source>
</reference>
<dbReference type="Pfam" id="PF21217">
    <property type="entry name" value="PaaA2"/>
    <property type="match status" value="1"/>
</dbReference>
<dbReference type="Proteomes" id="UP000219522">
    <property type="component" value="Unassembled WGS sequence"/>
</dbReference>
<feature type="domain" description="Stability determinant" evidence="2">
    <location>
        <begin position="16"/>
        <end position="48"/>
    </location>
</feature>
<keyword evidence="1" id="KW-0175">Coiled coil</keyword>
<evidence type="ECO:0000256" key="1">
    <source>
        <dbReference type="SAM" id="Coils"/>
    </source>
</evidence>
<dbReference type="AlphaFoldDB" id="A0A7Z7N5L2"/>
<comment type="caution">
    <text evidence="3">The sequence shown here is derived from an EMBL/GenBank/DDBJ whole genome shotgun (WGS) entry which is preliminary data.</text>
</comment>
<accession>A0A7Z7N5L2</accession>
<keyword evidence="4" id="KW-1185">Reference proteome</keyword>
<evidence type="ECO:0000259" key="2">
    <source>
        <dbReference type="Pfam" id="PF21217"/>
    </source>
</evidence>
<gene>
    <name evidence="3" type="ORF">SAMN05446927_6559</name>
</gene>